<organism evidence="1 2">
    <name type="scientific">Diversispora epigaea</name>
    <dbReference type="NCBI Taxonomy" id="1348612"/>
    <lineage>
        <taxon>Eukaryota</taxon>
        <taxon>Fungi</taxon>
        <taxon>Fungi incertae sedis</taxon>
        <taxon>Mucoromycota</taxon>
        <taxon>Glomeromycotina</taxon>
        <taxon>Glomeromycetes</taxon>
        <taxon>Diversisporales</taxon>
        <taxon>Diversisporaceae</taxon>
        <taxon>Diversispora</taxon>
    </lineage>
</organism>
<comment type="caution">
    <text evidence="1">The sequence shown here is derived from an EMBL/GenBank/DDBJ whole genome shotgun (WGS) entry which is preliminary data.</text>
</comment>
<accession>A0A397JG16</accession>
<sequence length="289" mass="33869">MVKVLIAGKITLQLEKILQRSNKRKKIEENINVNTLKSEKEGISTDEYLTNNLQVEEEITLKISPPLNKVEVILNKYQEVLENSTDEGYIELDFVFINYNYQSLRLKKFTDVVLVGGLTCFQLSRYVLNDESSSEYQYRWIHHKNQMDLLKLPGDRRPIGWYHDGIITININGVDEYIGILEVVGNAIVENYEQIMHNNEIDNEKQLQQDLETFGILVDRRDFIIYAMHYYDGVYLVDETDLSFVISNTLMQLCLLKDIIKKLLAFRVSNTLKYVFNNRLLVMINYDFS</sequence>
<name>A0A397JG16_9GLOM</name>
<evidence type="ECO:0000313" key="1">
    <source>
        <dbReference type="EMBL" id="RHZ85748.1"/>
    </source>
</evidence>
<keyword evidence="2" id="KW-1185">Reference proteome</keyword>
<protein>
    <submittedName>
        <fullName evidence="1">Uncharacterized protein</fullName>
    </submittedName>
</protein>
<gene>
    <name evidence="1" type="ORF">Glove_60g29</name>
</gene>
<evidence type="ECO:0000313" key="2">
    <source>
        <dbReference type="Proteomes" id="UP000266861"/>
    </source>
</evidence>
<dbReference type="AlphaFoldDB" id="A0A397JG16"/>
<dbReference type="OrthoDB" id="2444537at2759"/>
<dbReference type="Proteomes" id="UP000266861">
    <property type="component" value="Unassembled WGS sequence"/>
</dbReference>
<proteinExistence type="predicted"/>
<reference evidence="1 2" key="1">
    <citation type="submission" date="2018-08" db="EMBL/GenBank/DDBJ databases">
        <title>Genome and evolution of the arbuscular mycorrhizal fungus Diversispora epigaea (formerly Glomus versiforme) and its bacterial endosymbionts.</title>
        <authorList>
            <person name="Sun X."/>
            <person name="Fei Z."/>
            <person name="Harrison M."/>
        </authorList>
    </citation>
    <scope>NUCLEOTIDE SEQUENCE [LARGE SCALE GENOMIC DNA]</scope>
    <source>
        <strain evidence="1 2">IT104</strain>
    </source>
</reference>
<dbReference type="EMBL" id="PQFF01000057">
    <property type="protein sequence ID" value="RHZ85748.1"/>
    <property type="molecule type" value="Genomic_DNA"/>
</dbReference>